<evidence type="ECO:0000256" key="3">
    <source>
        <dbReference type="ARBA" id="ARBA00023004"/>
    </source>
</evidence>
<keyword evidence="2" id="KW-0479">Metal-binding</keyword>
<dbReference type="Gene3D" id="1.10.760.10">
    <property type="entry name" value="Cytochrome c-like domain"/>
    <property type="match status" value="1"/>
</dbReference>
<evidence type="ECO:0000259" key="4">
    <source>
        <dbReference type="PROSITE" id="PS51007"/>
    </source>
</evidence>
<proteinExistence type="predicted"/>
<dbReference type="InterPro" id="IPR055557">
    <property type="entry name" value="DUF7133"/>
</dbReference>
<sequence length="1207" mass="130862">MKPFPFVAALLLVAFVPAETHAEFRIGAAAVEVTPGFPVRLSGFGFRRVESEGVTQKIWAKALAIDDGQDGPAVIVTVDNLGVPWPLVQSVAKRLGTKAGLVPERFAVTATHTHTAPMLSMVAPTLFGQPIPAEHQRHIDRYTEQLTDWIEQTALEALRDLQPGRLEWSPGSAGKVGFAKNRRSKGGPVDHDLPVLIARTAKGDIRAVYTSYACHCVTLSHNKVSGDWAGYAQEWLQKNNPGAVALVSIGCGADQNPNSGVTGDNVEAALAQGRQIADEVARRLKGSLTPITGKLKTTLSQVALAFGTPPTKAEWERLAKRSDAIGYHARVQLARLARSEALQTRLDYPIQTWHFGDELAMVFLPGEVVVDYSLRLKREFDRDRIWINAYANDAPCYIPSERVLREGGYEGAGAMVYYDRPTKLAAGLEDKIIGEIHRQLPGTFRQIKGTEGTKPKSPEASLRSIRVSPGLQVELVATEPLVIDPVSINFGPDGKTWVVEMHDYPLGLLGGYEPGGRIVFLEDTDQDGFPDKRTVFLDGLPFPSGVTVWRKGVLVCAAPDILYAEDTDGDGRADIQRKLFSGFATTNYQARVNSLAYGLDGWVHGANGLIGGRIASFAGGNSVDIRGRDFRLNPDTGAFETLAGLTQHGRVRDDWGNWFGCDNGMLLRHYPLIDHYLRRNPHFSPPSPGVATATYSDANRVFPISRPLERFNDPSHINRVTSGCGLGLYRDTLLGDDFYGDAFVCEPVHNLVRRLKLQPEGVTFSAYRPDGKTAPEFLASTDNWFRPAEIRTGPDGGLWVVDMYRFLVEHPRWIQPGRLAKIDARAGSRHGRIYRVLPNGKKARPVPDLTQRSGAGLTKALESPNGTLRELAHQQIVWSADEESIPGLRRLAGSSSQPQARVQALVALSELGRLAKRDVVKALSDGHQAVRQHAISLSEPLLADEPKWIEHLAKLVADPDPFVRQQLAYSLGQAAQPKAGEALGKLLLRDASDPYLAAAILSSALPHLAAIQETARGSATLSGAMAKQIQQIVARIDAKPKTIAETTPAKPQPATTPNRADALNQYAKASELKGIAADGRAIFQARCSACHRLGGIGNAVGPDLAALTDKSPQALLVGTIDPNREVSEQYASLLVRLKSGGTLAGMIADETANGFTIRGVDGQPRTILRADVAEMNTTLHSLMPEGLEAGLSLDEMANLLAFIANPN</sequence>
<reference evidence="5" key="1">
    <citation type="submission" date="2018-05" db="EMBL/GenBank/DDBJ databases">
        <authorList>
            <person name="Lanie J.A."/>
            <person name="Ng W.-L."/>
            <person name="Kazmierczak K.M."/>
            <person name="Andrzejewski T.M."/>
            <person name="Davidsen T.M."/>
            <person name="Wayne K.J."/>
            <person name="Tettelin H."/>
            <person name="Glass J.I."/>
            <person name="Rusch D."/>
            <person name="Podicherti R."/>
            <person name="Tsui H.-C.T."/>
            <person name="Winkler M.E."/>
        </authorList>
    </citation>
    <scope>NUCLEOTIDE SEQUENCE</scope>
</reference>
<dbReference type="Gene3D" id="2.120.10.30">
    <property type="entry name" value="TolB, C-terminal domain"/>
    <property type="match status" value="1"/>
</dbReference>
<dbReference type="NCBIfam" id="TIGR02603">
    <property type="entry name" value="CxxCH_TIGR02603"/>
    <property type="match status" value="1"/>
</dbReference>
<dbReference type="NCBIfam" id="TIGR02604">
    <property type="entry name" value="Piru_Ver_Nterm"/>
    <property type="match status" value="1"/>
</dbReference>
<dbReference type="GO" id="GO:0046872">
    <property type="term" value="F:metal ion binding"/>
    <property type="evidence" value="ECO:0007669"/>
    <property type="project" value="UniProtKB-KW"/>
</dbReference>
<evidence type="ECO:0000313" key="5">
    <source>
        <dbReference type="EMBL" id="SVA72503.1"/>
    </source>
</evidence>
<dbReference type="SUPFAM" id="SSF46626">
    <property type="entry name" value="Cytochrome c"/>
    <property type="match status" value="1"/>
</dbReference>
<dbReference type="InterPro" id="IPR009056">
    <property type="entry name" value="Cyt_c-like_dom"/>
</dbReference>
<dbReference type="PANTHER" id="PTHR33546">
    <property type="entry name" value="LARGE, MULTIFUNCTIONAL SECRETED PROTEIN-RELATED"/>
    <property type="match status" value="1"/>
</dbReference>
<dbReference type="GO" id="GO:0009055">
    <property type="term" value="F:electron transfer activity"/>
    <property type="evidence" value="ECO:0007669"/>
    <property type="project" value="InterPro"/>
</dbReference>
<dbReference type="PANTHER" id="PTHR33546:SF1">
    <property type="entry name" value="LARGE, MULTIFUNCTIONAL SECRETED PROTEIN"/>
    <property type="match status" value="1"/>
</dbReference>
<name>A0A381Y7P1_9ZZZZ</name>
<dbReference type="InterPro" id="IPR011989">
    <property type="entry name" value="ARM-like"/>
</dbReference>
<dbReference type="InterPro" id="IPR016024">
    <property type="entry name" value="ARM-type_fold"/>
</dbReference>
<dbReference type="InterPro" id="IPR013428">
    <property type="entry name" value="Membrane-bound_put_N"/>
</dbReference>
<gene>
    <name evidence="5" type="ORF">METZ01_LOCUS125357</name>
</gene>
<accession>A0A381Y7P1</accession>
<dbReference type="Pfam" id="PF13646">
    <property type="entry name" value="HEAT_2"/>
    <property type="match status" value="1"/>
</dbReference>
<dbReference type="InterPro" id="IPR013427">
    <property type="entry name" value="Haem-bd_dom_put"/>
</dbReference>
<dbReference type="AlphaFoldDB" id="A0A381Y7P1"/>
<dbReference type="Gene3D" id="1.25.10.10">
    <property type="entry name" value="Leucine-rich Repeat Variant"/>
    <property type="match status" value="1"/>
</dbReference>
<keyword evidence="1" id="KW-0349">Heme</keyword>
<dbReference type="SUPFAM" id="SSF48371">
    <property type="entry name" value="ARM repeat"/>
    <property type="match status" value="1"/>
</dbReference>
<feature type="domain" description="Cytochrome c" evidence="4">
    <location>
        <begin position="1074"/>
        <end position="1207"/>
    </location>
</feature>
<dbReference type="SUPFAM" id="SSF63829">
    <property type="entry name" value="Calcium-dependent phosphotriesterase"/>
    <property type="match status" value="1"/>
</dbReference>
<dbReference type="InterPro" id="IPR036909">
    <property type="entry name" value="Cyt_c-like_dom_sf"/>
</dbReference>
<dbReference type="Pfam" id="PF00034">
    <property type="entry name" value="Cytochrom_C"/>
    <property type="match status" value="1"/>
</dbReference>
<protein>
    <recommendedName>
        <fullName evidence="4">Cytochrome c domain-containing protein</fullName>
    </recommendedName>
</protein>
<evidence type="ECO:0000256" key="2">
    <source>
        <dbReference type="ARBA" id="ARBA00022723"/>
    </source>
</evidence>
<dbReference type="EMBL" id="UINC01017476">
    <property type="protein sequence ID" value="SVA72503.1"/>
    <property type="molecule type" value="Genomic_DNA"/>
</dbReference>
<organism evidence="5">
    <name type="scientific">marine metagenome</name>
    <dbReference type="NCBI Taxonomy" id="408172"/>
    <lineage>
        <taxon>unclassified sequences</taxon>
        <taxon>metagenomes</taxon>
        <taxon>ecological metagenomes</taxon>
    </lineage>
</organism>
<dbReference type="GO" id="GO:0020037">
    <property type="term" value="F:heme binding"/>
    <property type="evidence" value="ECO:0007669"/>
    <property type="project" value="InterPro"/>
</dbReference>
<dbReference type="PROSITE" id="PS51007">
    <property type="entry name" value="CYTC"/>
    <property type="match status" value="1"/>
</dbReference>
<evidence type="ECO:0000256" key="1">
    <source>
        <dbReference type="ARBA" id="ARBA00022617"/>
    </source>
</evidence>
<dbReference type="InterPro" id="IPR011042">
    <property type="entry name" value="6-blade_b-propeller_TolB-like"/>
</dbReference>
<dbReference type="Pfam" id="PF23500">
    <property type="entry name" value="DUF7133"/>
    <property type="match status" value="1"/>
</dbReference>
<keyword evidence="3" id="KW-0408">Iron</keyword>